<dbReference type="InterPro" id="IPR003593">
    <property type="entry name" value="AAA+_ATPase"/>
</dbReference>
<evidence type="ECO:0000259" key="12">
    <source>
        <dbReference type="PROSITE" id="PS50929"/>
    </source>
</evidence>
<dbReference type="InterPro" id="IPR005898">
    <property type="entry name" value="Cyc_pep_transpt_SyrD/YojI"/>
</dbReference>
<name>A0ABY3PR28_9CYAN</name>
<evidence type="ECO:0000256" key="7">
    <source>
        <dbReference type="ARBA" id="ARBA00022989"/>
    </source>
</evidence>
<keyword evidence="5" id="KW-0547">Nucleotide-binding</keyword>
<dbReference type="RefSeq" id="WP_230843397.1">
    <property type="nucleotide sequence ID" value="NZ_CP063845.1"/>
</dbReference>
<feature type="chain" id="PRO_5046918372" evidence="10">
    <location>
        <begin position="19"/>
        <end position="544"/>
    </location>
</feature>
<evidence type="ECO:0000256" key="2">
    <source>
        <dbReference type="ARBA" id="ARBA00005417"/>
    </source>
</evidence>
<dbReference type="CDD" id="cd03228">
    <property type="entry name" value="ABCC_MRP_Like"/>
    <property type="match status" value="1"/>
</dbReference>
<dbReference type="InterPro" id="IPR027417">
    <property type="entry name" value="P-loop_NTPase"/>
</dbReference>
<evidence type="ECO:0000256" key="3">
    <source>
        <dbReference type="ARBA" id="ARBA00022448"/>
    </source>
</evidence>
<dbReference type="InterPro" id="IPR050095">
    <property type="entry name" value="ECF_ABC_transporter_ATP-bd"/>
</dbReference>
<protein>
    <submittedName>
        <fullName evidence="13">Cyclic peptide export ABC transporter</fullName>
    </submittedName>
</protein>
<feature type="transmembrane region" description="Helical" evidence="9">
    <location>
        <begin position="241"/>
        <end position="258"/>
    </location>
</feature>
<evidence type="ECO:0000259" key="11">
    <source>
        <dbReference type="PROSITE" id="PS50893"/>
    </source>
</evidence>
<feature type="domain" description="ABC transmembrane type-1" evidence="12">
    <location>
        <begin position="15"/>
        <end position="291"/>
    </location>
</feature>
<keyword evidence="6" id="KW-0067">ATP-binding</keyword>
<dbReference type="PROSITE" id="PS50929">
    <property type="entry name" value="ABC_TM1F"/>
    <property type="match status" value="1"/>
</dbReference>
<proteinExistence type="inferred from homology"/>
<gene>
    <name evidence="13" type="ORF">ISF26_08080</name>
</gene>
<evidence type="ECO:0000256" key="6">
    <source>
        <dbReference type="ARBA" id="ARBA00022840"/>
    </source>
</evidence>
<dbReference type="NCBIfam" id="TIGR01194">
    <property type="entry name" value="cyc_pep_trnsptr"/>
    <property type="match status" value="1"/>
</dbReference>
<dbReference type="InterPro" id="IPR017871">
    <property type="entry name" value="ABC_transporter-like_CS"/>
</dbReference>
<dbReference type="Gene3D" id="3.40.50.300">
    <property type="entry name" value="P-loop containing nucleotide triphosphate hydrolases"/>
    <property type="match status" value="1"/>
</dbReference>
<evidence type="ECO:0000256" key="10">
    <source>
        <dbReference type="SAM" id="SignalP"/>
    </source>
</evidence>
<dbReference type="PROSITE" id="PS00211">
    <property type="entry name" value="ABC_TRANSPORTER_1"/>
    <property type="match status" value="1"/>
</dbReference>
<keyword evidence="4 9" id="KW-0812">Transmembrane</keyword>
<organism evidence="13 14">
    <name type="scientific">Gloeobacter morelensis MG652769</name>
    <dbReference type="NCBI Taxonomy" id="2781736"/>
    <lineage>
        <taxon>Bacteria</taxon>
        <taxon>Bacillati</taxon>
        <taxon>Cyanobacteriota</taxon>
        <taxon>Cyanophyceae</taxon>
        <taxon>Gloeobacterales</taxon>
        <taxon>Gloeobacteraceae</taxon>
        <taxon>Gloeobacter</taxon>
        <taxon>Gloeobacter morelensis</taxon>
    </lineage>
</organism>
<keyword evidence="3" id="KW-0813">Transport</keyword>
<evidence type="ECO:0000256" key="9">
    <source>
        <dbReference type="SAM" id="Phobius"/>
    </source>
</evidence>
<dbReference type="Proteomes" id="UP001054846">
    <property type="component" value="Chromosome"/>
</dbReference>
<feature type="transmembrane region" description="Helical" evidence="9">
    <location>
        <begin position="46"/>
        <end position="66"/>
    </location>
</feature>
<accession>A0ABY3PR28</accession>
<evidence type="ECO:0000313" key="13">
    <source>
        <dbReference type="EMBL" id="UFP96152.1"/>
    </source>
</evidence>
<feature type="transmembrane region" description="Helical" evidence="9">
    <location>
        <begin position="141"/>
        <end position="162"/>
    </location>
</feature>
<keyword evidence="14" id="KW-1185">Reference proteome</keyword>
<dbReference type="InterPro" id="IPR003439">
    <property type="entry name" value="ABC_transporter-like_ATP-bd"/>
</dbReference>
<evidence type="ECO:0000256" key="8">
    <source>
        <dbReference type="ARBA" id="ARBA00023136"/>
    </source>
</evidence>
<feature type="domain" description="ABC transporter" evidence="11">
    <location>
        <begin position="325"/>
        <end position="543"/>
    </location>
</feature>
<dbReference type="Gene3D" id="1.20.1560.10">
    <property type="entry name" value="ABC transporter type 1, transmembrane domain"/>
    <property type="match status" value="1"/>
</dbReference>
<evidence type="ECO:0000256" key="1">
    <source>
        <dbReference type="ARBA" id="ARBA00004651"/>
    </source>
</evidence>
<evidence type="ECO:0000256" key="5">
    <source>
        <dbReference type="ARBA" id="ARBA00022741"/>
    </source>
</evidence>
<dbReference type="SUPFAM" id="SSF90123">
    <property type="entry name" value="ABC transporter transmembrane region"/>
    <property type="match status" value="1"/>
</dbReference>
<evidence type="ECO:0000313" key="14">
    <source>
        <dbReference type="Proteomes" id="UP001054846"/>
    </source>
</evidence>
<keyword evidence="10" id="KW-0732">Signal</keyword>
<feature type="signal peptide" evidence="10">
    <location>
        <begin position="1"/>
        <end position="18"/>
    </location>
</feature>
<dbReference type="EMBL" id="CP063845">
    <property type="protein sequence ID" value="UFP96152.1"/>
    <property type="molecule type" value="Genomic_DNA"/>
</dbReference>
<dbReference type="PANTHER" id="PTHR43553:SF11">
    <property type="entry name" value="ABC TRANSPORTER ATP-BINDING_PERMEASE PROTEIN YOJI"/>
    <property type="match status" value="1"/>
</dbReference>
<reference evidence="13 14" key="1">
    <citation type="journal article" date="2021" name="Genome Biol. Evol.">
        <title>Complete Genome Sequencing of a Novel Gloeobacter Species from a Waterfall Cave in Mexico.</title>
        <authorList>
            <person name="Saw J.H."/>
            <person name="Cardona T."/>
            <person name="Montejano G."/>
        </authorList>
    </citation>
    <scope>NUCLEOTIDE SEQUENCE [LARGE SCALE GENOMIC DNA]</scope>
    <source>
        <strain evidence="13">MG652769</strain>
    </source>
</reference>
<dbReference type="InterPro" id="IPR036640">
    <property type="entry name" value="ABC1_TM_sf"/>
</dbReference>
<sequence length="544" mass="60757">MKMLLFLLRFSKTTTAFAILAGVSSGLASATLVALINRELAGTGPATTASIVTFFAVTALVLVLNYSSRVLLLNLSTQAILEMRLYLCRQILSTSFQRLESLGSNRLLAALTEDVLTITTTLADFPLFCVNLAIFTCCLGYLLWLSPLLALALIAFVVLGTLTHEAIERRARTYLVSTRETWDVLIGGYQTLIHGSKELRLHRQRREFFFSGVLQPTALTMRKLAFTCQSIFALANSYGQALYFVLIGLILFAAPGFGRFDPQVLTGFTLIVIYMNAPLSYLVGTFPSFRRATIALEKLESLGLSLTPTICEEKATPATANGRTLELKKLRYTYRSEQEDHDFTLGPIDLQCKAGEITFVIGGNGSGKSSLVKLITGLYAPDAGEVRLDGRRIDNENRDDYRQHFSVVFSDFYLFESLVGLYNPDLDAQALHYLQKLQLASKVQIKDGVFSTTNLSQGQRKRLALLTAYLEDRPIYVFDEWAADQDPYFKEIFYLQLLPELKARGKMVLVISHDDLYYDVADKIIKLDSGKIIEQKYPAACKRT</sequence>
<keyword evidence="8 9" id="KW-0472">Membrane</keyword>
<dbReference type="Pfam" id="PF00005">
    <property type="entry name" value="ABC_tran"/>
    <property type="match status" value="1"/>
</dbReference>
<dbReference type="SUPFAM" id="SSF52540">
    <property type="entry name" value="P-loop containing nucleoside triphosphate hydrolases"/>
    <property type="match status" value="1"/>
</dbReference>
<comment type="subcellular location">
    <subcellularLocation>
        <location evidence="1">Cell membrane</location>
        <topology evidence="1">Multi-pass membrane protein</topology>
    </subcellularLocation>
</comment>
<evidence type="ECO:0000256" key="4">
    <source>
        <dbReference type="ARBA" id="ARBA00022692"/>
    </source>
</evidence>
<feature type="transmembrane region" description="Helical" evidence="9">
    <location>
        <begin position="264"/>
        <end position="283"/>
    </location>
</feature>
<dbReference type="PANTHER" id="PTHR43553">
    <property type="entry name" value="HEAVY METAL TRANSPORTER"/>
    <property type="match status" value="1"/>
</dbReference>
<dbReference type="InterPro" id="IPR011527">
    <property type="entry name" value="ABC1_TM_dom"/>
</dbReference>
<dbReference type="SMART" id="SM00382">
    <property type="entry name" value="AAA"/>
    <property type="match status" value="1"/>
</dbReference>
<dbReference type="PROSITE" id="PS50893">
    <property type="entry name" value="ABC_TRANSPORTER_2"/>
    <property type="match status" value="1"/>
</dbReference>
<comment type="similarity">
    <text evidence="2">Belongs to the ABC transporter superfamily.</text>
</comment>
<keyword evidence="7 9" id="KW-1133">Transmembrane helix</keyword>